<accession>A0A177DR11</accession>
<feature type="domain" description="C2H2-type" evidence="3">
    <location>
        <begin position="375"/>
        <end position="405"/>
    </location>
</feature>
<dbReference type="SMART" id="SM00355">
    <property type="entry name" value="ZnF_C2H2"/>
    <property type="match status" value="2"/>
</dbReference>
<feature type="region of interest" description="Disordered" evidence="2">
    <location>
        <begin position="169"/>
        <end position="212"/>
    </location>
</feature>
<keyword evidence="5" id="KW-1185">Reference proteome</keyword>
<evidence type="ECO:0000256" key="2">
    <source>
        <dbReference type="SAM" id="MobiDB-lite"/>
    </source>
</evidence>
<feature type="region of interest" description="Disordered" evidence="2">
    <location>
        <begin position="58"/>
        <end position="79"/>
    </location>
</feature>
<proteinExistence type="predicted"/>
<dbReference type="VEuPathDB" id="FungiDB:CC77DRAFT_1007444"/>
<dbReference type="KEGG" id="aalt:CC77DRAFT_1007444"/>
<keyword evidence="1" id="KW-0862">Zinc</keyword>
<dbReference type="GeneID" id="29109077"/>
<dbReference type="AlphaFoldDB" id="A0A177DR11"/>
<evidence type="ECO:0000313" key="4">
    <source>
        <dbReference type="EMBL" id="OAG21946.1"/>
    </source>
</evidence>
<feature type="region of interest" description="Disordered" evidence="2">
    <location>
        <begin position="358"/>
        <end position="377"/>
    </location>
</feature>
<dbReference type="InterPro" id="IPR013087">
    <property type="entry name" value="Znf_C2H2_type"/>
</dbReference>
<evidence type="ECO:0000313" key="5">
    <source>
        <dbReference type="Proteomes" id="UP000077248"/>
    </source>
</evidence>
<feature type="region of interest" description="Disordered" evidence="2">
    <location>
        <begin position="398"/>
        <end position="417"/>
    </location>
</feature>
<dbReference type="PROSITE" id="PS00028">
    <property type="entry name" value="ZINC_FINGER_C2H2_1"/>
    <property type="match status" value="1"/>
</dbReference>
<feature type="compositionally biased region" description="Basic residues" evidence="2">
    <location>
        <begin position="69"/>
        <end position="79"/>
    </location>
</feature>
<feature type="region of interest" description="Disordered" evidence="2">
    <location>
        <begin position="254"/>
        <end position="274"/>
    </location>
</feature>
<gene>
    <name evidence="4" type="ORF">CC77DRAFT_1007444</name>
</gene>
<feature type="compositionally biased region" description="Polar residues" evidence="2">
    <location>
        <begin position="172"/>
        <end position="181"/>
    </location>
</feature>
<name>A0A177DR11_ALTAL</name>
<sequence>MPVSTAQINTSWCHSQGDRSPISASLTHAHLAHEARQNLPRGTVFASTPPSLEVFVSHSTRPLSSRPRTSTKKTQHTKKRIMTYKDAPDGREWTDNVRVCRHYAPNANALGGPGRLPTRYHATFGYDHEHPASGFSRAIEDFRDPEAMSAMPYHENHRDVDGQGMVRGWPSGATNSRSNNPEWHHTENPDQLPCTQPEEFGPTLHDNQLATPYDSERPWMGTGFPTGPWNPLASQEGMEGQSMLHACTTSYGQPPQTQYRLGDSAKSVPRRATRRTNGCVAMAAEISDRPYHDNPVYAIDVRRFQHDVVIRKPASISLSPTHMSRVPSTQEEKEHLFCLELGCNANFRGTYARGNLGRHKRLKHGSQQGEGPREYDCEEPGCAKSYKRQDARVKHYRKHHHHLTPGPALSRRKYSSM</sequence>
<feature type="compositionally biased region" description="Polar residues" evidence="2">
    <location>
        <begin position="1"/>
        <end position="14"/>
    </location>
</feature>
<keyword evidence="1" id="KW-0479">Metal-binding</keyword>
<dbReference type="GO" id="GO:0008270">
    <property type="term" value="F:zinc ion binding"/>
    <property type="evidence" value="ECO:0007669"/>
    <property type="project" value="UniProtKB-KW"/>
</dbReference>
<protein>
    <recommendedName>
        <fullName evidence="3">C2H2-type domain-containing protein</fullName>
    </recommendedName>
</protein>
<dbReference type="RefSeq" id="XP_018387367.1">
    <property type="nucleotide sequence ID" value="XM_018523483.1"/>
</dbReference>
<keyword evidence="1" id="KW-0863">Zinc-finger</keyword>
<evidence type="ECO:0000259" key="3">
    <source>
        <dbReference type="PROSITE" id="PS50157"/>
    </source>
</evidence>
<reference evidence="4 5" key="1">
    <citation type="submission" date="2016-05" db="EMBL/GenBank/DDBJ databases">
        <title>Comparative analysis of secretome profiles of manganese(II)-oxidizing ascomycete fungi.</title>
        <authorList>
            <consortium name="DOE Joint Genome Institute"/>
            <person name="Zeiner C.A."/>
            <person name="Purvine S.O."/>
            <person name="Zink E.M."/>
            <person name="Wu S."/>
            <person name="Pasa-Tolic L."/>
            <person name="Chaput D.L."/>
            <person name="Haridas S."/>
            <person name="Grigoriev I.V."/>
            <person name="Santelli C.M."/>
            <person name="Hansel C.M."/>
        </authorList>
    </citation>
    <scope>NUCLEOTIDE SEQUENCE [LARGE SCALE GENOMIC DNA]</scope>
    <source>
        <strain evidence="4 5">SRC1lrK2f</strain>
    </source>
</reference>
<dbReference type="PROSITE" id="PS50157">
    <property type="entry name" value="ZINC_FINGER_C2H2_2"/>
    <property type="match status" value="1"/>
</dbReference>
<feature type="compositionally biased region" description="Low complexity" evidence="2">
    <location>
        <begin position="58"/>
        <end position="68"/>
    </location>
</feature>
<dbReference type="EMBL" id="KV441475">
    <property type="protein sequence ID" value="OAG21946.1"/>
    <property type="molecule type" value="Genomic_DNA"/>
</dbReference>
<organism evidence="4 5">
    <name type="scientific">Alternaria alternata</name>
    <name type="common">Alternaria rot fungus</name>
    <name type="synonym">Torula alternata</name>
    <dbReference type="NCBI Taxonomy" id="5599"/>
    <lineage>
        <taxon>Eukaryota</taxon>
        <taxon>Fungi</taxon>
        <taxon>Dikarya</taxon>
        <taxon>Ascomycota</taxon>
        <taxon>Pezizomycotina</taxon>
        <taxon>Dothideomycetes</taxon>
        <taxon>Pleosporomycetidae</taxon>
        <taxon>Pleosporales</taxon>
        <taxon>Pleosporineae</taxon>
        <taxon>Pleosporaceae</taxon>
        <taxon>Alternaria</taxon>
        <taxon>Alternaria sect. Alternaria</taxon>
        <taxon>Alternaria alternata complex</taxon>
    </lineage>
</organism>
<dbReference type="Proteomes" id="UP000077248">
    <property type="component" value="Unassembled WGS sequence"/>
</dbReference>
<feature type="region of interest" description="Disordered" evidence="2">
    <location>
        <begin position="1"/>
        <end position="20"/>
    </location>
</feature>
<evidence type="ECO:0000256" key="1">
    <source>
        <dbReference type="PROSITE-ProRule" id="PRU00042"/>
    </source>
</evidence>